<dbReference type="PANTHER" id="PTHR38248:SF2">
    <property type="entry name" value="FUNK1 11"/>
    <property type="match status" value="1"/>
</dbReference>
<protein>
    <recommendedName>
        <fullName evidence="1">Protein kinase domain-containing protein</fullName>
    </recommendedName>
</protein>
<dbReference type="Proteomes" id="UP000800235">
    <property type="component" value="Unassembled WGS sequence"/>
</dbReference>
<feature type="non-terminal residue" evidence="2">
    <location>
        <position position="122"/>
    </location>
</feature>
<reference evidence="2" key="1">
    <citation type="journal article" date="2020" name="Stud. Mycol.">
        <title>101 Dothideomycetes genomes: a test case for predicting lifestyles and emergence of pathogens.</title>
        <authorList>
            <person name="Haridas S."/>
            <person name="Albert R."/>
            <person name="Binder M."/>
            <person name="Bloem J."/>
            <person name="Labutti K."/>
            <person name="Salamov A."/>
            <person name="Andreopoulos B."/>
            <person name="Baker S."/>
            <person name="Barry K."/>
            <person name="Bills G."/>
            <person name="Bluhm B."/>
            <person name="Cannon C."/>
            <person name="Castanera R."/>
            <person name="Culley D."/>
            <person name="Daum C."/>
            <person name="Ezra D."/>
            <person name="Gonzalez J."/>
            <person name="Henrissat B."/>
            <person name="Kuo A."/>
            <person name="Liang C."/>
            <person name="Lipzen A."/>
            <person name="Lutzoni F."/>
            <person name="Magnuson J."/>
            <person name="Mondo S."/>
            <person name="Nolan M."/>
            <person name="Ohm R."/>
            <person name="Pangilinan J."/>
            <person name="Park H.-J."/>
            <person name="Ramirez L."/>
            <person name="Alfaro M."/>
            <person name="Sun H."/>
            <person name="Tritt A."/>
            <person name="Yoshinaga Y."/>
            <person name="Zwiers L.-H."/>
            <person name="Turgeon B."/>
            <person name="Goodwin S."/>
            <person name="Spatafora J."/>
            <person name="Crous P."/>
            <person name="Grigoriev I."/>
        </authorList>
    </citation>
    <scope>NUCLEOTIDE SEQUENCE</scope>
    <source>
        <strain evidence="2">CBS 130266</strain>
    </source>
</reference>
<dbReference type="GO" id="GO:0005524">
    <property type="term" value="F:ATP binding"/>
    <property type="evidence" value="ECO:0007669"/>
    <property type="project" value="InterPro"/>
</dbReference>
<dbReference type="EMBL" id="MU007150">
    <property type="protein sequence ID" value="KAF2416895.1"/>
    <property type="molecule type" value="Genomic_DNA"/>
</dbReference>
<name>A0A9P4NED3_9PEZI</name>
<dbReference type="InterPro" id="IPR000719">
    <property type="entry name" value="Prot_kinase_dom"/>
</dbReference>
<keyword evidence="3" id="KW-1185">Reference proteome</keyword>
<dbReference type="AlphaFoldDB" id="A0A9P4NED3"/>
<dbReference type="InterPro" id="IPR040976">
    <property type="entry name" value="Pkinase_fungal"/>
</dbReference>
<sequence>FDNFLFFCFVISPPRRSIYGFKSTKELREAFRDFIRADGVSWPTVHLDGQKLHRDMLDNNIIITKQKKDGDSRGRLNDRISEKSSTLAQVVGTMEFMAIEVLEGKSHTYRHDLESFFYVFLF</sequence>
<comment type="caution">
    <text evidence="2">The sequence shown here is derived from an EMBL/GenBank/DDBJ whole genome shotgun (WGS) entry which is preliminary data.</text>
</comment>
<evidence type="ECO:0000313" key="3">
    <source>
        <dbReference type="Proteomes" id="UP000800235"/>
    </source>
</evidence>
<organism evidence="2 3">
    <name type="scientific">Tothia fuscella</name>
    <dbReference type="NCBI Taxonomy" id="1048955"/>
    <lineage>
        <taxon>Eukaryota</taxon>
        <taxon>Fungi</taxon>
        <taxon>Dikarya</taxon>
        <taxon>Ascomycota</taxon>
        <taxon>Pezizomycotina</taxon>
        <taxon>Dothideomycetes</taxon>
        <taxon>Pleosporomycetidae</taxon>
        <taxon>Venturiales</taxon>
        <taxon>Cylindrosympodiaceae</taxon>
        <taxon>Tothia</taxon>
    </lineage>
</organism>
<evidence type="ECO:0000259" key="1">
    <source>
        <dbReference type="PROSITE" id="PS50011"/>
    </source>
</evidence>
<proteinExistence type="predicted"/>
<feature type="non-terminal residue" evidence="2">
    <location>
        <position position="1"/>
    </location>
</feature>
<dbReference type="SUPFAM" id="SSF56112">
    <property type="entry name" value="Protein kinase-like (PK-like)"/>
    <property type="match status" value="1"/>
</dbReference>
<dbReference type="PROSITE" id="PS50011">
    <property type="entry name" value="PROTEIN_KINASE_DOM"/>
    <property type="match status" value="1"/>
</dbReference>
<dbReference type="OrthoDB" id="5584477at2759"/>
<evidence type="ECO:0000313" key="2">
    <source>
        <dbReference type="EMBL" id="KAF2416895.1"/>
    </source>
</evidence>
<accession>A0A9P4NED3</accession>
<feature type="domain" description="Protein kinase" evidence="1">
    <location>
        <begin position="1"/>
        <end position="122"/>
    </location>
</feature>
<dbReference type="PANTHER" id="PTHR38248">
    <property type="entry name" value="FUNK1 6"/>
    <property type="match status" value="1"/>
</dbReference>
<dbReference type="InterPro" id="IPR011009">
    <property type="entry name" value="Kinase-like_dom_sf"/>
</dbReference>
<dbReference type="GO" id="GO:0004672">
    <property type="term" value="F:protein kinase activity"/>
    <property type="evidence" value="ECO:0007669"/>
    <property type="project" value="InterPro"/>
</dbReference>
<dbReference type="Gene3D" id="1.10.510.10">
    <property type="entry name" value="Transferase(Phosphotransferase) domain 1"/>
    <property type="match status" value="1"/>
</dbReference>
<dbReference type="Pfam" id="PF17667">
    <property type="entry name" value="Pkinase_fungal"/>
    <property type="match status" value="1"/>
</dbReference>
<gene>
    <name evidence="2" type="ORF">EJ08DRAFT_553285</name>
</gene>